<proteinExistence type="predicted"/>
<evidence type="ECO:0000313" key="2">
    <source>
        <dbReference type="EMBL" id="CAA9560618.1"/>
    </source>
</evidence>
<keyword evidence="1" id="KW-0472">Membrane</keyword>
<feature type="transmembrane region" description="Helical" evidence="1">
    <location>
        <begin position="82"/>
        <end position="102"/>
    </location>
</feature>
<dbReference type="EMBL" id="CADCWL010000073">
    <property type="protein sequence ID" value="CAA9560618.1"/>
    <property type="molecule type" value="Genomic_DNA"/>
</dbReference>
<sequence length="261" mass="26702">MCGKSLATRGSGTIPVAAHDGHGARSWSPCGGFGLANRITGDAAAKAPRQQVSTALSVLAPAVAGALFVFTVVPWASWVVFAFGWMLFPVVGLLARGVAGVAQETDLRRRSGPALRAGLGRAQTLAAELRQRAEAAGAPATEVRLARLWRSAALLPTTIARDEALRVCAAAERLEAALAADGAAARAIRPAFDRLLAEADAVLAPYARLAARGDAAAEDALREVEQVGLPLLAAKLDALAAAVTTGDQRATGSTAARATLV</sequence>
<protein>
    <submittedName>
        <fullName evidence="2">Uncharacterized protein</fullName>
    </submittedName>
</protein>
<evidence type="ECO:0000256" key="1">
    <source>
        <dbReference type="SAM" id="Phobius"/>
    </source>
</evidence>
<dbReference type="AlphaFoldDB" id="A0A6J4UX90"/>
<gene>
    <name evidence="2" type="ORF">AVDCRST_MAG19-1769</name>
</gene>
<reference evidence="2" key="1">
    <citation type="submission" date="2020-02" db="EMBL/GenBank/DDBJ databases">
        <authorList>
            <person name="Meier V. D."/>
        </authorList>
    </citation>
    <scope>NUCLEOTIDE SEQUENCE</scope>
    <source>
        <strain evidence="2">AVDCRST_MAG19</strain>
    </source>
</reference>
<keyword evidence="1" id="KW-1133">Transmembrane helix</keyword>
<keyword evidence="1" id="KW-0812">Transmembrane</keyword>
<organism evidence="2">
    <name type="scientific">uncultured Thermomicrobiales bacterium</name>
    <dbReference type="NCBI Taxonomy" id="1645740"/>
    <lineage>
        <taxon>Bacteria</taxon>
        <taxon>Pseudomonadati</taxon>
        <taxon>Thermomicrobiota</taxon>
        <taxon>Thermomicrobia</taxon>
        <taxon>Thermomicrobiales</taxon>
        <taxon>environmental samples</taxon>
    </lineage>
</organism>
<name>A0A6J4UX90_9BACT</name>
<accession>A0A6J4UX90</accession>
<feature type="transmembrane region" description="Helical" evidence="1">
    <location>
        <begin position="55"/>
        <end position="76"/>
    </location>
</feature>